<name>A0ABR0DX34_ZASCE</name>
<accession>A0ABR0DX34</accession>
<dbReference type="EMBL" id="JAXOVC010000015">
    <property type="protein sequence ID" value="KAK4493725.1"/>
    <property type="molecule type" value="Genomic_DNA"/>
</dbReference>
<dbReference type="Proteomes" id="UP001305779">
    <property type="component" value="Unassembled WGS sequence"/>
</dbReference>
<sequence>MAAPFGFSVGDVIAGCRLAIRTGEALMNAAGASAEYKATIADLQMFQHTLERIQGLQSTRHEDVVLQRYAKQCCRPIVEFLDKMRDYETALVPGKDQKRSTRAILRRAPKQVKWAILVQEDVAKVRNEVGARLAVINTHLALSPRPDMIRTEGTVSIDSYSVKNVEAASDTVLCRGKANPGQRTTAAAARHIKPPPLLTITSGSFTLTVGPDALRKPEKTLESLVAILMWIYLPGTYDDELEEEQREGCGICRDNSNEVWKLMS</sequence>
<organism evidence="1 2">
    <name type="scientific">Zasmidium cellare</name>
    <name type="common">Wine cellar mold</name>
    <name type="synonym">Racodium cellare</name>
    <dbReference type="NCBI Taxonomy" id="395010"/>
    <lineage>
        <taxon>Eukaryota</taxon>
        <taxon>Fungi</taxon>
        <taxon>Dikarya</taxon>
        <taxon>Ascomycota</taxon>
        <taxon>Pezizomycotina</taxon>
        <taxon>Dothideomycetes</taxon>
        <taxon>Dothideomycetidae</taxon>
        <taxon>Mycosphaerellales</taxon>
        <taxon>Mycosphaerellaceae</taxon>
        <taxon>Zasmidium</taxon>
    </lineage>
</organism>
<dbReference type="PANTHER" id="PTHR38886">
    <property type="entry name" value="SESA DOMAIN-CONTAINING PROTEIN"/>
    <property type="match status" value="1"/>
</dbReference>
<evidence type="ECO:0000313" key="1">
    <source>
        <dbReference type="EMBL" id="KAK4493725.1"/>
    </source>
</evidence>
<protein>
    <recommendedName>
        <fullName evidence="3">Fungal N-terminal domain-containing protein</fullName>
    </recommendedName>
</protein>
<reference evidence="1 2" key="1">
    <citation type="journal article" date="2023" name="G3 (Bethesda)">
        <title>A chromosome-level genome assembly of Zasmidium syzygii isolated from banana leaves.</title>
        <authorList>
            <person name="van Westerhoven A.C."/>
            <person name="Mehrabi R."/>
            <person name="Talebi R."/>
            <person name="Steentjes M.B.F."/>
            <person name="Corcolon B."/>
            <person name="Chong P.A."/>
            <person name="Kema G.H.J."/>
            <person name="Seidl M.F."/>
        </authorList>
    </citation>
    <scope>NUCLEOTIDE SEQUENCE [LARGE SCALE GENOMIC DNA]</scope>
    <source>
        <strain evidence="1 2">P124</strain>
    </source>
</reference>
<proteinExistence type="predicted"/>
<evidence type="ECO:0000313" key="2">
    <source>
        <dbReference type="Proteomes" id="UP001305779"/>
    </source>
</evidence>
<comment type="caution">
    <text evidence="1">The sequence shown here is derived from an EMBL/GenBank/DDBJ whole genome shotgun (WGS) entry which is preliminary data.</text>
</comment>
<keyword evidence="2" id="KW-1185">Reference proteome</keyword>
<dbReference type="PANTHER" id="PTHR38886:SF1">
    <property type="entry name" value="NACHT-NTPASE AND P-LOOP NTPASES N-TERMINAL DOMAIN-CONTAINING PROTEIN"/>
    <property type="match status" value="1"/>
</dbReference>
<evidence type="ECO:0008006" key="3">
    <source>
        <dbReference type="Google" id="ProtNLM"/>
    </source>
</evidence>
<gene>
    <name evidence="1" type="ORF">PRZ48_014910</name>
</gene>